<dbReference type="InterPro" id="IPR039421">
    <property type="entry name" value="Type_1_exporter"/>
</dbReference>
<dbReference type="PANTHER" id="PTHR24221">
    <property type="entry name" value="ATP-BINDING CASSETTE SUB-FAMILY B"/>
    <property type="match status" value="1"/>
</dbReference>
<sequence length="284" mass="30085">MLAIGPLSAGLARYGQALPTALDALGLLGQDCAARPASGQEPGKEHCPAHGELVSLDSVWYSYSDGREPVIRDVSLTVRPGEFIALVGPCGAGKTTLLRLLLGLENPTAGNTARTWGHEGDGPRIAYMAQDESPGAADLGTLLAGTGYAAREADIWSAAETTGLEGLLRALPMGFKTPALNLNAHFSTGQRQRMLLTRALLKDPQLLVLDEALSVLDSQSQQDIIDALGHKTMTRIVVTHDERIIRAAHRVLALDSSGRLIHDGPSELYAALLGQDSPSTSSRR</sequence>
<dbReference type="PANTHER" id="PTHR24221:SF654">
    <property type="entry name" value="ATP-BINDING CASSETTE SUB-FAMILY B MEMBER 6"/>
    <property type="match status" value="1"/>
</dbReference>
<dbReference type="SMART" id="SM00382">
    <property type="entry name" value="AAA"/>
    <property type="match status" value="1"/>
</dbReference>
<keyword evidence="2" id="KW-0067">ATP-binding</keyword>
<feature type="domain" description="ABC transporter" evidence="3">
    <location>
        <begin position="54"/>
        <end position="281"/>
    </location>
</feature>
<dbReference type="Pfam" id="PF00005">
    <property type="entry name" value="ABC_tran"/>
    <property type="match status" value="1"/>
</dbReference>
<dbReference type="AlphaFoldDB" id="A0A1S2Q076"/>
<organism evidence="4 5">
    <name type="scientific">Streptomyces monashensis</name>
    <dbReference type="NCBI Taxonomy" id="1678012"/>
    <lineage>
        <taxon>Bacteria</taxon>
        <taxon>Bacillati</taxon>
        <taxon>Actinomycetota</taxon>
        <taxon>Actinomycetes</taxon>
        <taxon>Kitasatosporales</taxon>
        <taxon>Streptomycetaceae</taxon>
        <taxon>Streptomyces</taxon>
    </lineage>
</organism>
<evidence type="ECO:0000259" key="3">
    <source>
        <dbReference type="PROSITE" id="PS50893"/>
    </source>
</evidence>
<keyword evidence="1" id="KW-0547">Nucleotide-binding</keyword>
<dbReference type="GO" id="GO:0005524">
    <property type="term" value="F:ATP binding"/>
    <property type="evidence" value="ECO:0007669"/>
    <property type="project" value="UniProtKB-KW"/>
</dbReference>
<dbReference type="PROSITE" id="PS50893">
    <property type="entry name" value="ABC_TRANSPORTER_2"/>
    <property type="match status" value="1"/>
</dbReference>
<gene>
    <name evidence="4" type="ORF">BIV23_29045</name>
</gene>
<dbReference type="Proteomes" id="UP000179642">
    <property type="component" value="Unassembled WGS sequence"/>
</dbReference>
<dbReference type="GO" id="GO:0034040">
    <property type="term" value="F:ATPase-coupled lipid transmembrane transporter activity"/>
    <property type="evidence" value="ECO:0007669"/>
    <property type="project" value="TreeGrafter"/>
</dbReference>
<dbReference type="InterPro" id="IPR027417">
    <property type="entry name" value="P-loop_NTPase"/>
</dbReference>
<dbReference type="Gene3D" id="3.40.50.300">
    <property type="entry name" value="P-loop containing nucleotide triphosphate hydrolases"/>
    <property type="match status" value="1"/>
</dbReference>
<name>A0A1S2Q076_9ACTN</name>
<comment type="caution">
    <text evidence="4">The sequence shown here is derived from an EMBL/GenBank/DDBJ whole genome shotgun (WGS) entry which is preliminary data.</text>
</comment>
<dbReference type="EMBL" id="MLYO01000052">
    <property type="protein sequence ID" value="OIJ99070.1"/>
    <property type="molecule type" value="Genomic_DNA"/>
</dbReference>
<evidence type="ECO:0000313" key="5">
    <source>
        <dbReference type="Proteomes" id="UP000179642"/>
    </source>
</evidence>
<proteinExistence type="predicted"/>
<protein>
    <recommendedName>
        <fullName evidence="3">ABC transporter domain-containing protein</fullName>
    </recommendedName>
</protein>
<reference evidence="4 5" key="1">
    <citation type="submission" date="2016-10" db="EMBL/GenBank/DDBJ databases">
        <title>Genome sequence of Streptomyces sp. MUSC 1.</title>
        <authorList>
            <person name="Lee L.-H."/>
            <person name="Ser H.-L."/>
            <person name="Law J.W.-F."/>
        </authorList>
    </citation>
    <scope>NUCLEOTIDE SEQUENCE [LARGE SCALE GENOMIC DNA]</scope>
    <source>
        <strain evidence="4 5">MUSC 1</strain>
    </source>
</reference>
<evidence type="ECO:0000256" key="2">
    <source>
        <dbReference type="ARBA" id="ARBA00022840"/>
    </source>
</evidence>
<evidence type="ECO:0000313" key="4">
    <source>
        <dbReference type="EMBL" id="OIJ99070.1"/>
    </source>
</evidence>
<keyword evidence="5" id="KW-1185">Reference proteome</keyword>
<dbReference type="InterPro" id="IPR003593">
    <property type="entry name" value="AAA+_ATPase"/>
</dbReference>
<dbReference type="InterPro" id="IPR003439">
    <property type="entry name" value="ABC_transporter-like_ATP-bd"/>
</dbReference>
<dbReference type="SUPFAM" id="SSF52540">
    <property type="entry name" value="P-loop containing nucleoside triphosphate hydrolases"/>
    <property type="match status" value="1"/>
</dbReference>
<accession>A0A1S2Q076</accession>
<evidence type="ECO:0000256" key="1">
    <source>
        <dbReference type="ARBA" id="ARBA00022741"/>
    </source>
</evidence>
<dbReference type="GO" id="GO:0016887">
    <property type="term" value="F:ATP hydrolysis activity"/>
    <property type="evidence" value="ECO:0007669"/>
    <property type="project" value="InterPro"/>
</dbReference>